<reference evidence="1" key="2">
    <citation type="submission" date="2017-11" db="EMBL/GenBank/DDBJ databases">
        <title>Coralsnake Venomics: Analyses of Venom Gland Transcriptomes and Proteomes of Six Brazilian Taxa.</title>
        <authorList>
            <person name="Aird S.D."/>
            <person name="Jorge da Silva N."/>
            <person name="Qiu L."/>
            <person name="Villar-Briones A."/>
            <person name="Aparecida-Saddi V."/>
            <person name="Campos-Telles M.P."/>
            <person name="Grau M."/>
            <person name="Mikheyev A.S."/>
        </authorList>
    </citation>
    <scope>NUCLEOTIDE SEQUENCE</scope>
    <source>
        <tissue evidence="1">Venom_gland</tissue>
    </source>
</reference>
<proteinExistence type="predicted"/>
<dbReference type="EMBL" id="IACK01060697">
    <property type="protein sequence ID" value="LAA75218.1"/>
    <property type="molecule type" value="Transcribed_RNA"/>
</dbReference>
<organism evidence="1">
    <name type="scientific">Micrurus lemniscatus lemniscatus</name>
    <dbReference type="NCBI Taxonomy" id="129467"/>
    <lineage>
        <taxon>Eukaryota</taxon>
        <taxon>Metazoa</taxon>
        <taxon>Chordata</taxon>
        <taxon>Craniata</taxon>
        <taxon>Vertebrata</taxon>
        <taxon>Euteleostomi</taxon>
        <taxon>Lepidosauria</taxon>
        <taxon>Squamata</taxon>
        <taxon>Bifurcata</taxon>
        <taxon>Unidentata</taxon>
        <taxon>Episquamata</taxon>
        <taxon>Toxicofera</taxon>
        <taxon>Serpentes</taxon>
        <taxon>Colubroidea</taxon>
        <taxon>Elapidae</taxon>
        <taxon>Elapinae</taxon>
        <taxon>Micrurus</taxon>
    </lineage>
</organism>
<accession>A0A2D4HTL1</accession>
<evidence type="ECO:0000313" key="1">
    <source>
        <dbReference type="EMBL" id="LAA75216.1"/>
    </source>
</evidence>
<protein>
    <submittedName>
        <fullName evidence="1">Uncharacterized protein</fullName>
    </submittedName>
</protein>
<dbReference type="EMBL" id="IACK01060696">
    <property type="protein sequence ID" value="LAA75216.1"/>
    <property type="molecule type" value="Transcribed_RNA"/>
</dbReference>
<sequence length="113" mass="13086">MITWSSDNSSKRTFRIILYSADILLHVLCSRTVMEFMYISGKGSQAVKRMDFQMPLELGLVEMEFSRLKKMVLVYTHWANILWSTWNIATDSCTSLKNTTNLYMFGVHSGHSH</sequence>
<dbReference type="AlphaFoldDB" id="A0A2D4HTL1"/>
<name>A0A2D4HTL1_MICLE</name>
<reference evidence="1" key="1">
    <citation type="submission" date="2017-07" db="EMBL/GenBank/DDBJ databases">
        <authorList>
            <person name="Mikheyev A."/>
            <person name="Grau M."/>
        </authorList>
    </citation>
    <scope>NUCLEOTIDE SEQUENCE</scope>
    <source>
        <tissue evidence="1">Venom_gland</tissue>
    </source>
</reference>